<keyword evidence="2" id="KW-1185">Reference proteome</keyword>
<sequence>MRTRRTRAIAEAALASLVAQLDGRTDGLVVVGGLNPELLAPVPEAPHQGTADIDLVVQLGFVYDRDELDLGWLEAALDATGFVPVGESRAWQWVMTLEDTPVRIDLLTDVLDHRGQQLTVPGCTRMTVQNVAGPAPALRDPVIRRLAVPSGDLTTWVDVPFANLGGYLLAKAAAVLGRRADRDPYDLAFVVQHNTAGGPRAAARAARAALPAGREQEFDGVLRAALAQLTDPRGRAARLYATQRVADGDPLPADVLAADAAAAARQCLAELDLSPTTPPRPLAG</sequence>
<reference evidence="1 2" key="1">
    <citation type="submission" date="2022-07" db="EMBL/GenBank/DDBJ databases">
        <title>Novel species in genus cellulomonas.</title>
        <authorList>
            <person name="Ye L."/>
        </authorList>
    </citation>
    <scope>NUCLEOTIDE SEQUENCE [LARGE SCALE GENOMIC DNA]</scope>
    <source>
        <strain evidence="2">zg-B89</strain>
    </source>
</reference>
<protein>
    <recommendedName>
        <fullName evidence="3">Nucleotidyltransferase</fullName>
    </recommendedName>
</protein>
<dbReference type="RefSeq" id="WP_256769351.1">
    <property type="nucleotide sequence ID" value="NZ_CP101987.1"/>
</dbReference>
<name>A0ABY5KNR3_9CELL</name>
<proteinExistence type="predicted"/>
<accession>A0ABY5KNR3</accession>
<dbReference type="Proteomes" id="UP001316384">
    <property type="component" value="Chromosome"/>
</dbReference>
<gene>
    <name evidence="1" type="ORF">NP048_17350</name>
</gene>
<evidence type="ECO:0008006" key="3">
    <source>
        <dbReference type="Google" id="ProtNLM"/>
    </source>
</evidence>
<organism evidence="1 2">
    <name type="scientific">Cellulomonas xiejunii</name>
    <dbReference type="NCBI Taxonomy" id="2968083"/>
    <lineage>
        <taxon>Bacteria</taxon>
        <taxon>Bacillati</taxon>
        <taxon>Actinomycetota</taxon>
        <taxon>Actinomycetes</taxon>
        <taxon>Micrococcales</taxon>
        <taxon>Cellulomonadaceae</taxon>
        <taxon>Cellulomonas</taxon>
    </lineage>
</organism>
<evidence type="ECO:0000313" key="1">
    <source>
        <dbReference type="EMBL" id="UUI71533.1"/>
    </source>
</evidence>
<dbReference type="EMBL" id="CP101987">
    <property type="protein sequence ID" value="UUI71533.1"/>
    <property type="molecule type" value="Genomic_DNA"/>
</dbReference>
<evidence type="ECO:0000313" key="2">
    <source>
        <dbReference type="Proteomes" id="UP001316384"/>
    </source>
</evidence>